<organism evidence="2 3">
    <name type="scientific">Physocladia obscura</name>
    <dbReference type="NCBI Taxonomy" id="109957"/>
    <lineage>
        <taxon>Eukaryota</taxon>
        <taxon>Fungi</taxon>
        <taxon>Fungi incertae sedis</taxon>
        <taxon>Chytridiomycota</taxon>
        <taxon>Chytridiomycota incertae sedis</taxon>
        <taxon>Chytridiomycetes</taxon>
        <taxon>Chytridiales</taxon>
        <taxon>Chytriomycetaceae</taxon>
        <taxon>Physocladia</taxon>
    </lineage>
</organism>
<comment type="caution">
    <text evidence="2">The sequence shown here is derived from an EMBL/GenBank/DDBJ whole genome shotgun (WGS) entry which is preliminary data.</text>
</comment>
<evidence type="ECO:0000256" key="1">
    <source>
        <dbReference type="SAM" id="MobiDB-lite"/>
    </source>
</evidence>
<evidence type="ECO:0000313" key="3">
    <source>
        <dbReference type="Proteomes" id="UP001211907"/>
    </source>
</evidence>
<sequence length="467" mass="52607">MAKVLNVDDLLAEIETTISEIQMQDQRSHQPNPAGSVLNTTKKSESNPSSPVVKNSNLVRKQSYGSILQTRSQQFSGFPGVARSSSDRNYSSDRNQSYPVLSQELQDAQQLEYYSEHERMYPPSNYRTHGFVQSPKQLNLESQNEVRGLKNQLERAKFEIEQQKYLMDLQLQRNRIQERHRQQPDSVYSQASTVIQDQQSVFFPTASSYGITPDKQSLLSQGSFMALEKKRKAESVFSQAPTITSQSSSNSSSNGKSIRSAKKSSYGWTGRSSQRHAGKLSDIIIDNACNIDNELDFLTIMSAVAIIKESAAAERNKGKGAADAVNAVLYVINLEDPDFVKRGIDVLDIMYRNAGLIFILNVSLNLDFFVHFLETRKHHTAAEKENLKTLAGVFAGWYLLEPSKKDLDDASNLSDPTVKVKEFFEGMVRAEYEFPPGSLESIPAEKLEAISAWSIMRKTYTFKMYKK</sequence>
<protein>
    <submittedName>
        <fullName evidence="2">Uncharacterized protein</fullName>
    </submittedName>
</protein>
<dbReference type="Proteomes" id="UP001211907">
    <property type="component" value="Unassembled WGS sequence"/>
</dbReference>
<proteinExistence type="predicted"/>
<dbReference type="AlphaFoldDB" id="A0AAD5T712"/>
<feature type="compositionally biased region" description="Low complexity" evidence="1">
    <location>
        <begin position="245"/>
        <end position="258"/>
    </location>
</feature>
<dbReference type="EMBL" id="JADGJH010000166">
    <property type="protein sequence ID" value="KAJ3135381.1"/>
    <property type="molecule type" value="Genomic_DNA"/>
</dbReference>
<reference evidence="2" key="1">
    <citation type="submission" date="2020-05" db="EMBL/GenBank/DDBJ databases">
        <title>Phylogenomic resolution of chytrid fungi.</title>
        <authorList>
            <person name="Stajich J.E."/>
            <person name="Amses K."/>
            <person name="Simmons R."/>
            <person name="Seto K."/>
            <person name="Myers J."/>
            <person name="Bonds A."/>
            <person name="Quandt C.A."/>
            <person name="Barry K."/>
            <person name="Liu P."/>
            <person name="Grigoriev I."/>
            <person name="Longcore J.E."/>
            <person name="James T.Y."/>
        </authorList>
    </citation>
    <scope>NUCLEOTIDE SEQUENCE</scope>
    <source>
        <strain evidence="2">JEL0513</strain>
    </source>
</reference>
<feature type="region of interest" description="Disordered" evidence="1">
    <location>
        <begin position="237"/>
        <end position="273"/>
    </location>
</feature>
<feature type="region of interest" description="Disordered" evidence="1">
    <location>
        <begin position="75"/>
        <end position="96"/>
    </location>
</feature>
<feature type="compositionally biased region" description="Polar residues" evidence="1">
    <location>
        <begin position="21"/>
        <end position="41"/>
    </location>
</feature>
<evidence type="ECO:0000313" key="2">
    <source>
        <dbReference type="EMBL" id="KAJ3135381.1"/>
    </source>
</evidence>
<keyword evidence="3" id="KW-1185">Reference proteome</keyword>
<feature type="compositionally biased region" description="Low complexity" evidence="1">
    <location>
        <begin position="83"/>
        <end position="96"/>
    </location>
</feature>
<name>A0AAD5T712_9FUNG</name>
<gene>
    <name evidence="2" type="ORF">HK100_002782</name>
</gene>
<accession>A0AAD5T712</accession>
<feature type="compositionally biased region" description="Low complexity" evidence="1">
    <location>
        <begin position="46"/>
        <end position="55"/>
    </location>
</feature>
<feature type="region of interest" description="Disordered" evidence="1">
    <location>
        <begin position="21"/>
        <end position="55"/>
    </location>
</feature>